<evidence type="ECO:0000313" key="1">
    <source>
        <dbReference type="EMBL" id="KAI0066720.1"/>
    </source>
</evidence>
<sequence>MATATETTILTHLQELELDESLYRLDDEEAAFFKAQTGIQDDEELKKHLLQGQAEAYAVFPYPCIRRFAWTKLRISRQPGYPHLLKLGREREGAILLDIGCCFGNDARKAIADGFPIQNVVASDLHQGFWDAGHKVFRTTPETFPVPFIAGDAFDPAHLAIVPPFTAPPTAPRPDLATLTSLNPLHGYVSAIHATAFFHLFQEEQQLQLARALAGLLSPEPGSIMFGTHAGLPEAGFRVSSSGIRGFSHSPESWKELWERVFGEVGARVDVQARVTKPTDGRAGTEMGFPQHQNWRLEWVVTRL</sequence>
<reference evidence="1" key="2">
    <citation type="journal article" date="2022" name="New Phytol.">
        <title>Evolutionary transition to the ectomycorrhizal habit in the genomes of a hyperdiverse lineage of mushroom-forming fungi.</title>
        <authorList>
            <person name="Looney B."/>
            <person name="Miyauchi S."/>
            <person name="Morin E."/>
            <person name="Drula E."/>
            <person name="Courty P.E."/>
            <person name="Kohler A."/>
            <person name="Kuo A."/>
            <person name="LaButti K."/>
            <person name="Pangilinan J."/>
            <person name="Lipzen A."/>
            <person name="Riley R."/>
            <person name="Andreopoulos W."/>
            <person name="He G."/>
            <person name="Johnson J."/>
            <person name="Nolan M."/>
            <person name="Tritt A."/>
            <person name="Barry K.W."/>
            <person name="Grigoriev I.V."/>
            <person name="Nagy L.G."/>
            <person name="Hibbett D."/>
            <person name="Henrissat B."/>
            <person name="Matheny P.B."/>
            <person name="Labbe J."/>
            <person name="Martin F.M."/>
        </authorList>
    </citation>
    <scope>NUCLEOTIDE SEQUENCE</scope>
    <source>
        <strain evidence="1">HHB10654</strain>
    </source>
</reference>
<organism evidence="1 2">
    <name type="scientific">Artomyces pyxidatus</name>
    <dbReference type="NCBI Taxonomy" id="48021"/>
    <lineage>
        <taxon>Eukaryota</taxon>
        <taxon>Fungi</taxon>
        <taxon>Dikarya</taxon>
        <taxon>Basidiomycota</taxon>
        <taxon>Agaricomycotina</taxon>
        <taxon>Agaricomycetes</taxon>
        <taxon>Russulales</taxon>
        <taxon>Auriscalpiaceae</taxon>
        <taxon>Artomyces</taxon>
    </lineage>
</organism>
<keyword evidence="2" id="KW-1185">Reference proteome</keyword>
<accession>A0ACB8TE70</accession>
<gene>
    <name evidence="1" type="ORF">BV25DRAFT_1912758</name>
</gene>
<dbReference type="EMBL" id="MU277192">
    <property type="protein sequence ID" value="KAI0066720.1"/>
    <property type="molecule type" value="Genomic_DNA"/>
</dbReference>
<reference evidence="1" key="1">
    <citation type="submission" date="2021-03" db="EMBL/GenBank/DDBJ databases">
        <authorList>
            <consortium name="DOE Joint Genome Institute"/>
            <person name="Ahrendt S."/>
            <person name="Looney B.P."/>
            <person name="Miyauchi S."/>
            <person name="Morin E."/>
            <person name="Drula E."/>
            <person name="Courty P.E."/>
            <person name="Chicoki N."/>
            <person name="Fauchery L."/>
            <person name="Kohler A."/>
            <person name="Kuo A."/>
            <person name="Labutti K."/>
            <person name="Pangilinan J."/>
            <person name="Lipzen A."/>
            <person name="Riley R."/>
            <person name="Andreopoulos W."/>
            <person name="He G."/>
            <person name="Johnson J."/>
            <person name="Barry K.W."/>
            <person name="Grigoriev I.V."/>
            <person name="Nagy L."/>
            <person name="Hibbett D."/>
            <person name="Henrissat B."/>
            <person name="Matheny P.B."/>
            <person name="Labbe J."/>
            <person name="Martin F."/>
        </authorList>
    </citation>
    <scope>NUCLEOTIDE SEQUENCE</scope>
    <source>
        <strain evidence="1">HHB10654</strain>
    </source>
</reference>
<dbReference type="Proteomes" id="UP000814140">
    <property type="component" value="Unassembled WGS sequence"/>
</dbReference>
<name>A0ACB8TE70_9AGAM</name>
<proteinExistence type="predicted"/>
<evidence type="ECO:0000313" key="2">
    <source>
        <dbReference type="Proteomes" id="UP000814140"/>
    </source>
</evidence>
<comment type="caution">
    <text evidence="1">The sequence shown here is derived from an EMBL/GenBank/DDBJ whole genome shotgun (WGS) entry which is preliminary data.</text>
</comment>
<protein>
    <submittedName>
        <fullName evidence="1">Uncharacterized protein</fullName>
    </submittedName>
</protein>